<name>A0A174C8B0_9FIRM</name>
<keyword evidence="3 4" id="KW-0732">Signal</keyword>
<dbReference type="RefSeq" id="WP_055200297.1">
    <property type="nucleotide sequence ID" value="NZ_BTHH01000008.1"/>
</dbReference>
<proteinExistence type="inferred from homology"/>
<accession>A0A174C8B0</accession>
<evidence type="ECO:0000259" key="5">
    <source>
        <dbReference type="Pfam" id="PF09084"/>
    </source>
</evidence>
<sequence>MRKTWKKLAAMAVTASMVICGGAMGVSAATEEEKPEKVTVNVAYMPDYASLNGLISAIELGYFDDENIDVQLTEFSDGPTIIQAMESGSIDVGYIGQGAHKLCINGKADIFALAHVSNGDAVIGSKEKGTDTIEGLKGKTIAYSSGTSSEDILNKTLAKGGMTMDDITAMDMDATNIVTAMLSGSVDACATWVPNSLKVLEELGDDGVQLADNKTFIDQTVSLASWIAMPKYAEENHDVLVRFARALYKGFDYRADHSHDDEVCGWIADKIKLEKNSLLDQVEVADWTTSEFIRDHMDDVKGYYELQQKSFVESGDCEETPVDNYVLFDVMEEACAE</sequence>
<evidence type="ECO:0000256" key="1">
    <source>
        <dbReference type="ARBA" id="ARBA00004418"/>
    </source>
</evidence>
<feature type="chain" id="PRO_5008018999" evidence="4">
    <location>
        <begin position="29"/>
        <end position="337"/>
    </location>
</feature>
<dbReference type="GO" id="GO:0042597">
    <property type="term" value="C:periplasmic space"/>
    <property type="evidence" value="ECO:0007669"/>
    <property type="project" value="UniProtKB-SubCell"/>
</dbReference>
<feature type="domain" description="SsuA/THI5-like" evidence="5">
    <location>
        <begin position="53"/>
        <end position="257"/>
    </location>
</feature>
<protein>
    <submittedName>
        <fullName evidence="6">Putative aliphatic sulfonates-binding protein</fullName>
    </submittedName>
</protein>
<dbReference type="Gene3D" id="3.40.190.10">
    <property type="entry name" value="Periplasmic binding protein-like II"/>
    <property type="match status" value="2"/>
</dbReference>
<comment type="subcellular location">
    <subcellularLocation>
        <location evidence="1">Periplasm</location>
    </subcellularLocation>
</comment>
<dbReference type="InterPro" id="IPR015168">
    <property type="entry name" value="SsuA/THI5"/>
</dbReference>
<dbReference type="Pfam" id="PF09084">
    <property type="entry name" value="NMT1"/>
    <property type="match status" value="1"/>
</dbReference>
<organism evidence="6 7">
    <name type="scientific">Blautia wexlerae</name>
    <dbReference type="NCBI Taxonomy" id="418240"/>
    <lineage>
        <taxon>Bacteria</taxon>
        <taxon>Bacillati</taxon>
        <taxon>Bacillota</taxon>
        <taxon>Clostridia</taxon>
        <taxon>Lachnospirales</taxon>
        <taxon>Lachnospiraceae</taxon>
        <taxon>Blautia</taxon>
    </lineage>
</organism>
<dbReference type="SUPFAM" id="SSF53850">
    <property type="entry name" value="Periplasmic binding protein-like II"/>
    <property type="match status" value="1"/>
</dbReference>
<evidence type="ECO:0000313" key="7">
    <source>
        <dbReference type="Proteomes" id="UP000095431"/>
    </source>
</evidence>
<dbReference type="Proteomes" id="UP000095431">
    <property type="component" value="Unassembled WGS sequence"/>
</dbReference>
<evidence type="ECO:0000256" key="4">
    <source>
        <dbReference type="SAM" id="SignalP"/>
    </source>
</evidence>
<evidence type="ECO:0000313" key="6">
    <source>
        <dbReference type="EMBL" id="CUO08489.1"/>
    </source>
</evidence>
<evidence type="ECO:0000256" key="2">
    <source>
        <dbReference type="ARBA" id="ARBA00010742"/>
    </source>
</evidence>
<dbReference type="eggNOG" id="COG0715">
    <property type="taxonomic scope" value="Bacteria"/>
</dbReference>
<dbReference type="AlphaFoldDB" id="A0A174C8B0"/>
<gene>
    <name evidence="6" type="primary">ssuA</name>
    <name evidence="6" type="ORF">ERS852478_01815</name>
</gene>
<dbReference type="PANTHER" id="PTHR30024">
    <property type="entry name" value="ALIPHATIC SULFONATES-BINDING PROTEIN-RELATED"/>
    <property type="match status" value="1"/>
</dbReference>
<evidence type="ECO:0000256" key="3">
    <source>
        <dbReference type="ARBA" id="ARBA00022729"/>
    </source>
</evidence>
<comment type="similarity">
    <text evidence="2">Belongs to the bacterial solute-binding protein SsuA/TauA family.</text>
</comment>
<dbReference type="EMBL" id="CYZN01000010">
    <property type="protein sequence ID" value="CUO08489.1"/>
    <property type="molecule type" value="Genomic_DNA"/>
</dbReference>
<reference evidence="6 7" key="1">
    <citation type="submission" date="2015-09" db="EMBL/GenBank/DDBJ databases">
        <authorList>
            <consortium name="Pathogen Informatics"/>
        </authorList>
    </citation>
    <scope>NUCLEOTIDE SEQUENCE [LARGE SCALE GENOMIC DNA]</scope>
    <source>
        <strain evidence="6 7">2789STDY5834863</strain>
    </source>
</reference>
<feature type="signal peptide" evidence="4">
    <location>
        <begin position="1"/>
        <end position="28"/>
    </location>
</feature>
<dbReference type="PANTHER" id="PTHR30024:SF47">
    <property type="entry name" value="TAURINE-BINDING PERIPLASMIC PROTEIN"/>
    <property type="match status" value="1"/>
</dbReference>